<dbReference type="InterPro" id="IPR036770">
    <property type="entry name" value="Ankyrin_rpt-contain_sf"/>
</dbReference>
<feature type="repeat" description="ANK" evidence="9">
    <location>
        <begin position="1085"/>
        <end position="1117"/>
    </location>
</feature>
<evidence type="ECO:0000256" key="8">
    <source>
        <dbReference type="ARBA" id="ARBA00023054"/>
    </source>
</evidence>
<protein>
    <submittedName>
        <fullName evidence="14">Ankyrin repeat and KH domain containing 1</fullName>
    </submittedName>
</protein>
<accession>A0A4W5LYQ2</accession>
<proteinExistence type="predicted"/>
<feature type="region of interest" description="Disordered" evidence="12">
    <location>
        <begin position="2200"/>
        <end position="2248"/>
    </location>
</feature>
<feature type="repeat" description="ANK" evidence="9">
    <location>
        <begin position="1255"/>
        <end position="1287"/>
    </location>
</feature>
<dbReference type="SMART" id="SM00248">
    <property type="entry name" value="ANK"/>
    <property type="match status" value="25"/>
</dbReference>
<feature type="repeat" description="ANK" evidence="9">
    <location>
        <begin position="451"/>
        <end position="483"/>
    </location>
</feature>
<feature type="region of interest" description="Disordered" evidence="12">
    <location>
        <begin position="1"/>
        <end position="21"/>
    </location>
</feature>
<feature type="compositionally biased region" description="Low complexity" evidence="12">
    <location>
        <begin position="1845"/>
        <end position="1873"/>
    </location>
</feature>
<keyword evidence="2" id="KW-0963">Cytoplasm</keyword>
<feature type="compositionally biased region" description="Polar residues" evidence="12">
    <location>
        <begin position="1517"/>
        <end position="1539"/>
    </location>
</feature>
<dbReference type="PROSITE" id="PS50297">
    <property type="entry name" value="ANK_REP_REGION"/>
    <property type="match status" value="20"/>
</dbReference>
<feature type="compositionally biased region" description="Basic and acidic residues" evidence="12">
    <location>
        <begin position="1497"/>
        <end position="1507"/>
    </location>
</feature>
<feature type="repeat" description="ANK" evidence="9">
    <location>
        <begin position="318"/>
        <end position="350"/>
    </location>
</feature>
<feature type="compositionally biased region" description="Acidic residues" evidence="12">
    <location>
        <begin position="1"/>
        <end position="11"/>
    </location>
</feature>
<feature type="repeat" description="ANK" evidence="9">
    <location>
        <begin position="1052"/>
        <end position="1084"/>
    </location>
</feature>
<feature type="compositionally biased region" description="Polar residues" evidence="12">
    <location>
        <begin position="1817"/>
        <end position="1832"/>
    </location>
</feature>
<name>A0A4W5LYQ2_9TELE</name>
<feature type="repeat" description="ANK" evidence="9">
    <location>
        <begin position="352"/>
        <end position="384"/>
    </location>
</feature>
<dbReference type="PRINTS" id="PR01415">
    <property type="entry name" value="ANKYRIN"/>
</dbReference>
<feature type="region of interest" description="Disordered" evidence="12">
    <location>
        <begin position="1373"/>
        <end position="1447"/>
    </location>
</feature>
<dbReference type="Pfam" id="PF00013">
    <property type="entry name" value="KH_1"/>
    <property type="match status" value="1"/>
</dbReference>
<evidence type="ECO:0000313" key="14">
    <source>
        <dbReference type="Ensembl" id="ENSHHUP00000031063.1"/>
    </source>
</evidence>
<feature type="compositionally biased region" description="Low complexity" evidence="12">
    <location>
        <begin position="1438"/>
        <end position="1447"/>
    </location>
</feature>
<reference evidence="15" key="1">
    <citation type="submission" date="2018-06" db="EMBL/GenBank/DDBJ databases">
        <title>Genome assembly of Danube salmon.</title>
        <authorList>
            <person name="Macqueen D.J."/>
            <person name="Gundappa M.K."/>
        </authorList>
    </citation>
    <scope>NUCLEOTIDE SEQUENCE [LARGE SCALE GENOMIC DNA]</scope>
</reference>
<feature type="region of interest" description="Disordered" evidence="12">
    <location>
        <begin position="1901"/>
        <end position="2048"/>
    </location>
</feature>
<feature type="repeat" description="ANK" evidence="9">
    <location>
        <begin position="1018"/>
        <end position="1050"/>
    </location>
</feature>
<evidence type="ECO:0000256" key="7">
    <source>
        <dbReference type="ARBA" id="ARBA00023043"/>
    </source>
</evidence>
<feature type="repeat" description="ANK" evidence="9">
    <location>
        <begin position="615"/>
        <end position="647"/>
    </location>
</feature>
<feature type="compositionally biased region" description="Acidic residues" evidence="12">
    <location>
        <begin position="1404"/>
        <end position="1432"/>
    </location>
</feature>
<feature type="repeat" description="ANK" evidence="9">
    <location>
        <begin position="1187"/>
        <end position="1219"/>
    </location>
</feature>
<dbReference type="SUPFAM" id="SSF48403">
    <property type="entry name" value="Ankyrin repeat"/>
    <property type="match status" value="3"/>
</dbReference>
<feature type="compositionally biased region" description="Low complexity" evidence="12">
    <location>
        <begin position="2012"/>
        <end position="2026"/>
    </location>
</feature>
<dbReference type="Pfam" id="PF13637">
    <property type="entry name" value="Ank_4"/>
    <property type="match status" value="1"/>
</dbReference>
<evidence type="ECO:0000256" key="2">
    <source>
        <dbReference type="ARBA" id="ARBA00022490"/>
    </source>
</evidence>
<feature type="region of interest" description="Disordered" evidence="12">
    <location>
        <begin position="1804"/>
        <end position="1887"/>
    </location>
</feature>
<reference evidence="14" key="3">
    <citation type="submission" date="2025-09" db="UniProtKB">
        <authorList>
            <consortium name="Ensembl"/>
        </authorList>
    </citation>
    <scope>IDENTIFICATION</scope>
</reference>
<keyword evidence="4" id="KW-0677">Repeat</keyword>
<evidence type="ECO:0000259" key="13">
    <source>
        <dbReference type="SMART" id="SM00322"/>
    </source>
</evidence>
<feature type="compositionally biased region" description="Polar residues" evidence="12">
    <location>
        <begin position="1979"/>
        <end position="1988"/>
    </location>
</feature>
<evidence type="ECO:0000313" key="15">
    <source>
        <dbReference type="Proteomes" id="UP000314982"/>
    </source>
</evidence>
<dbReference type="InterPro" id="IPR004087">
    <property type="entry name" value="KH_dom"/>
</dbReference>
<evidence type="ECO:0000256" key="10">
    <source>
        <dbReference type="PROSITE-ProRule" id="PRU00117"/>
    </source>
</evidence>
<dbReference type="GO" id="GO:0045087">
    <property type="term" value="P:innate immune response"/>
    <property type="evidence" value="ECO:0007669"/>
    <property type="project" value="TreeGrafter"/>
</dbReference>
<dbReference type="Ensembl" id="ENSHHUT00000032353.1">
    <property type="protein sequence ID" value="ENSHHUP00000031063.1"/>
    <property type="gene ID" value="ENSHHUG00000018689.1"/>
</dbReference>
<dbReference type="InterPro" id="IPR051631">
    <property type="entry name" value="Ankyrin-KH/SAM_domain"/>
</dbReference>
<evidence type="ECO:0000256" key="5">
    <source>
        <dbReference type="ARBA" id="ARBA00022884"/>
    </source>
</evidence>
<dbReference type="Pfam" id="PF00023">
    <property type="entry name" value="Ank"/>
    <property type="match status" value="4"/>
</dbReference>
<keyword evidence="8 11" id="KW-0175">Coiled coil</keyword>
<feature type="coiled-coil region" evidence="11">
    <location>
        <begin position="767"/>
        <end position="839"/>
    </location>
</feature>
<dbReference type="FunFam" id="1.25.40.20:FF:000156">
    <property type="entry name" value="ankyrin repeat and KH domain-containing protein 1-like isoform X6"/>
    <property type="match status" value="1"/>
</dbReference>
<dbReference type="Gene3D" id="3.30.1370.10">
    <property type="entry name" value="K Homology domain, type 1"/>
    <property type="match status" value="1"/>
</dbReference>
<feature type="repeat" description="ANK" evidence="9">
    <location>
        <begin position="285"/>
        <end position="317"/>
    </location>
</feature>
<feature type="domain" description="K Homology" evidence="13">
    <location>
        <begin position="1613"/>
        <end position="1683"/>
    </location>
</feature>
<evidence type="ECO:0000256" key="11">
    <source>
        <dbReference type="SAM" id="Coils"/>
    </source>
</evidence>
<evidence type="ECO:0000256" key="4">
    <source>
        <dbReference type="ARBA" id="ARBA00022737"/>
    </source>
</evidence>
<keyword evidence="15" id="KW-1185">Reference proteome</keyword>
<feature type="repeat" description="ANK" evidence="9">
    <location>
        <begin position="515"/>
        <end position="547"/>
    </location>
</feature>
<feature type="compositionally biased region" description="Low complexity" evidence="12">
    <location>
        <begin position="1903"/>
        <end position="1929"/>
    </location>
</feature>
<evidence type="ECO:0000256" key="9">
    <source>
        <dbReference type="PROSITE-ProRule" id="PRU00023"/>
    </source>
</evidence>
<sequence length="2415" mass="255950">MLTDGFEDEIDSVTPRSSAVGMGVGATPGAGLGGLGIGVGGKKVRLFGEAGGPTADRLDFKLAAAAVLSSGPGSASDDDEVSEVESFILDQEDLDNPMLKTASELLLSSAADGADLRTVDPETQARLEALLEAAGIGKLSTTDGKAFADPEVLRRLTSSVSCALDEAAAALTRMRAENTLNASQADNRSLAEACSDGDVNAVRKLLDEGRSVNEHTEEGESLLCLACSAGYYELAQVLLAMHANVEDRGIKGDITALMAAASGGYVDIVKLLLVHGADVNAQSSTGNTALTYACAGGFLDVVKVLLKEGANIEDHNENGHTPLMEAASAGHVEVARVLLEYGAGINTHSNEFKESALTLACYKGHLDMVRFLLEAGADQEHKTDEMHTALMEACMDGHVEVARLLLDSEAQVNMPADSFESPLTLAACGGHVELAALLMERGANLEEVNDEGYTPLMEAAREGHEEMVALLLAQGANINAQTEETQETALTLACCGGFLEVADFLIKAGADIELGCSTPLMEAAQEGHLELVKYLLAAGANVHATTATGDTALTYACENGHTDVADVLLQTGADLEHESEGGRTPLMKAVRAGHLCTVQFLISKGANVNRATANNDHTVVSLACAGGHLAVVELLLSHGADPTHRLKDGSTMLIEAAKGGHTIVVSYLLDYPNNVLSVPVPDLSQLTSPSHDTSPAPRVPFQALAMVVPPQEPDRVPSNITTPPPTITKGGSKQRLSPIQGSPVAAGGPDAELLSPFHPYQPLECIVEETEGKLNELGQRISAIEKAQLQSLELIQGEPLTKDKIEELKKSREEQVQKKKKILKELQKVERQLQLKTQQQFTKEYMEAKGLKDDPGQLGQAAGVEQAQEPPPPPPHTLALQNFSTADYPVSSSPDMERVMVNQQQMLWQQLTDLGPGLLTQAPEGLMVATPAQTLTDTLDDIMAAVSSRVPMLSTMASPTAQTVSPHSMLPLYPSVDIDAHTESNHDTALTLACAGGHEELVSVLVARGANIEHRDKKGFTPLILAATAGHVGVVEILLDKGGDIEAQSERTKDTPLSLACSGGRQEVVELLLLRGANKEHRNVSDYTPLSLAASGGFVNIIKILLNAGAEINSRTGSKLGISPLMLAAMNGHVPAVKLLLDMGSDINAQIETNRNTALTLACFQGRAEVVSLLLDRKANVEHRAKTGLTPLMEAASGGYAEVGRVLLDKSADVNAPPVPSSRDTALTIAADKGHYKFCELLINRGAHIDVRNKKGNTPLWLAANGGHFDVVQLLVQAGADVDAADNRKITPLMAAFRKGHVKVVQYLVKEVNQFPSDIECMRYIATIMDKDLLKKCHQCMETIVKAKDQQAAEANKNASILLKELDLEKSREESKKQALAAKREKRKEKRKKKKEEQKRKLEGEEEEEEEEEEAKVKEELEDQDSSEDGDVPIDPPSATTTTTIGISATSTTFTNAFAKKRANVATTPSTNRKNKKNKTMEPIILQVPQVALAQQKTDKNKIHGEPRGGGVPGGSDSDNLDSTDCNSESSSGGKSQELNYLPDLHMETSELSRTSLFFLLLRLHNCINVLAPSSLPPSFKTISLPVTSHNSKMHLTSPKRGQKREEGWKEVVRRSKKLLVPASVVSRIMGRGGCNITAIQDVTGAHIDVDKQKDKNGERMITIRGGTESTRHAVQLINALIQDPAKELEDLIPRNHIRAPGTSTKMGSTYTTSTGTTNTTAAGSKGLASVFPSSAVSFQTPPVSQQGGKMGKNLSPGVRPPFVSLPLAYANPHLALLAAQTMHHIRHPRLPMAQFGGTFSPSPNTWGPFPVRPVNPGSTHSSPKHNGSTAPRPSPVSVAHPEYTAPASTAVPVATASPTSTAPSGTPTPSSARKQLFSGEPKTTGMTAVTSTVSNVPATHVAPAPSTMPSTLSSPPAPIAPSAQQLPISKPEPAGGTTSGKEKSSPDAAPVQGGASEGSSSNGPMYFTVPPTAPPSLPSQQPDSRQQLPLPFSPSTEPSPPAAQPPCSHLPSSHAAPAGGSAVPHYAQPAPSCGQPSAQVYPMPAGTSTQEHHSVFYANQGMAPPSMGMMNGSQMHSHGGKAQQLPPNYGPTTLFNHFSSMFDSNQVGNNQVWGACHMPARTPPEQPYMGGIGQMENVMPAPDGSKAPGYRCNSQRIVTSPIGMHHMDPSGNSISSSAALTSFATSISGSTVYLQGPSPVGTPSFSRQHFSPHPWNASTSSKNTARGRGTRPSSNSQQDRKVPPPIGTERLARIRQTGSVNHAMLTASYTPPVGQGGIWSFGVGSASEAMSGWSQPLMGGHVMHQQSAFSQHQAMERDDTGTVNPSNTFHQPMPTNFMDFPKGLPMYGGTIIPPHPPMGEAPGGPMYNGLHSADPAWNPIMNVVSNSAETAETQQVWPGTWAPHVGNVHLNHVN</sequence>
<dbReference type="FunFam" id="1.25.40.20:FF:000055">
    <property type="entry name" value="ankyrin repeat domain-containing protein 17 isoform X2"/>
    <property type="match status" value="1"/>
</dbReference>
<feature type="repeat" description="ANK" evidence="9">
    <location>
        <begin position="1222"/>
        <end position="1254"/>
    </location>
</feature>
<feature type="region of interest" description="Disordered" evidence="12">
    <location>
        <begin position="851"/>
        <end position="875"/>
    </location>
</feature>
<dbReference type="FunFam" id="1.25.40.20:FF:000014">
    <property type="entry name" value="ankyrin repeat domain-containing protein 17 isoform X2"/>
    <property type="match status" value="1"/>
</dbReference>
<dbReference type="FunFam" id="1.25.40.20:FF:000046">
    <property type="entry name" value="Ankyrin repeat and KH domain-containing protein 1"/>
    <property type="match status" value="1"/>
</dbReference>
<feature type="repeat" description="ANK" evidence="9">
    <location>
        <begin position="252"/>
        <end position="284"/>
    </location>
</feature>
<dbReference type="Pfam" id="PF12796">
    <property type="entry name" value="Ank_2"/>
    <property type="match status" value="7"/>
</dbReference>
<feature type="region of interest" description="Disordered" evidence="12">
    <location>
        <begin position="711"/>
        <end position="746"/>
    </location>
</feature>
<dbReference type="FunFam" id="1.25.40.20:FF:000114">
    <property type="entry name" value="ankyrin repeat and KH domain-containing protein 1 isoform X2"/>
    <property type="match status" value="1"/>
</dbReference>
<dbReference type="SUPFAM" id="SSF54791">
    <property type="entry name" value="Eukaryotic type KH-domain (KH-domain type I)"/>
    <property type="match status" value="1"/>
</dbReference>
<dbReference type="InterPro" id="IPR002110">
    <property type="entry name" value="Ankyrin_rpt"/>
</dbReference>
<feature type="region of interest" description="Disordered" evidence="12">
    <location>
        <begin position="1464"/>
        <end position="1539"/>
    </location>
</feature>
<comment type="subcellular location">
    <subcellularLocation>
        <location evidence="1">Cytoplasm</location>
    </subcellularLocation>
</comment>
<dbReference type="SMART" id="SM00322">
    <property type="entry name" value="KH"/>
    <property type="match status" value="1"/>
</dbReference>
<reference evidence="14" key="2">
    <citation type="submission" date="2025-08" db="UniProtKB">
        <authorList>
            <consortium name="Ensembl"/>
        </authorList>
    </citation>
    <scope>IDENTIFICATION</scope>
</reference>
<dbReference type="FunFam" id="3.30.1370.10:FF:000029">
    <property type="entry name" value="ankyrin repeat and KH domain-containing protein 1 isoform X2"/>
    <property type="match status" value="1"/>
</dbReference>
<keyword evidence="7 9" id="KW-0040">ANK repeat</keyword>
<evidence type="ECO:0000256" key="6">
    <source>
        <dbReference type="ARBA" id="ARBA00022990"/>
    </source>
</evidence>
<evidence type="ECO:0000256" key="3">
    <source>
        <dbReference type="ARBA" id="ARBA00022553"/>
    </source>
</evidence>
<keyword evidence="5 10" id="KW-0694">RNA-binding</keyword>
<dbReference type="InterPro" id="IPR047374">
    <property type="entry name" value="KH-I_ANKHD1"/>
</dbReference>
<dbReference type="InterPro" id="IPR036612">
    <property type="entry name" value="KH_dom_type_1_sf"/>
</dbReference>
<dbReference type="FunFam" id="1.25.40.20:FF:000068">
    <property type="entry name" value="ankyrin repeat domain-containing protein 17 isoform X5"/>
    <property type="match status" value="1"/>
</dbReference>
<dbReference type="GO" id="GO:0003723">
    <property type="term" value="F:RNA binding"/>
    <property type="evidence" value="ECO:0007669"/>
    <property type="project" value="UniProtKB-UniRule"/>
</dbReference>
<dbReference type="Gene3D" id="1.25.40.20">
    <property type="entry name" value="Ankyrin repeat-containing domain"/>
    <property type="match status" value="8"/>
</dbReference>
<feature type="repeat" description="ANK" evidence="9">
    <location>
        <begin position="1154"/>
        <end position="1186"/>
    </location>
</feature>
<dbReference type="PROSITE" id="PS50084">
    <property type="entry name" value="KH_TYPE_1"/>
    <property type="match status" value="1"/>
</dbReference>
<feature type="repeat" description="ANK" evidence="9">
    <location>
        <begin position="418"/>
        <end position="450"/>
    </location>
</feature>
<feature type="repeat" description="ANK" evidence="9">
    <location>
        <begin position="985"/>
        <end position="1017"/>
    </location>
</feature>
<feature type="compositionally biased region" description="Polar residues" evidence="12">
    <location>
        <begin position="729"/>
        <end position="740"/>
    </location>
</feature>
<keyword evidence="3" id="KW-0597">Phosphoprotein</keyword>
<feature type="repeat" description="ANK" evidence="9">
    <location>
        <begin position="385"/>
        <end position="417"/>
    </location>
</feature>
<organism evidence="14 15">
    <name type="scientific">Hucho hucho</name>
    <name type="common">huchen</name>
    <dbReference type="NCBI Taxonomy" id="62062"/>
    <lineage>
        <taxon>Eukaryota</taxon>
        <taxon>Metazoa</taxon>
        <taxon>Chordata</taxon>
        <taxon>Craniata</taxon>
        <taxon>Vertebrata</taxon>
        <taxon>Euteleostomi</taxon>
        <taxon>Actinopterygii</taxon>
        <taxon>Neopterygii</taxon>
        <taxon>Teleostei</taxon>
        <taxon>Protacanthopterygii</taxon>
        <taxon>Salmoniformes</taxon>
        <taxon>Salmonidae</taxon>
        <taxon>Salmoninae</taxon>
        <taxon>Hucho</taxon>
    </lineage>
</organism>
<dbReference type="GO" id="GO:0005737">
    <property type="term" value="C:cytoplasm"/>
    <property type="evidence" value="ECO:0007669"/>
    <property type="project" value="UniProtKB-SubCell"/>
</dbReference>
<dbReference type="CDD" id="cd22503">
    <property type="entry name" value="KH-I_ANKHD1"/>
    <property type="match status" value="1"/>
</dbReference>
<feature type="repeat" description="ANK" evidence="9">
    <location>
        <begin position="581"/>
        <end position="613"/>
    </location>
</feature>
<dbReference type="PROSITE" id="PS50088">
    <property type="entry name" value="ANK_REPEAT"/>
    <property type="match status" value="20"/>
</dbReference>
<keyword evidence="6" id="KW-0007">Acetylation</keyword>
<dbReference type="Proteomes" id="UP000314982">
    <property type="component" value="Unassembled WGS sequence"/>
</dbReference>
<dbReference type="GeneTree" id="ENSGT00940000153768"/>
<dbReference type="PANTHER" id="PTHR23206:SF8">
    <property type="entry name" value="ANKYRIN REPEAT AND KH DOMAIN-CONTAINING 1"/>
    <property type="match status" value="1"/>
</dbReference>
<evidence type="ECO:0000256" key="12">
    <source>
        <dbReference type="SAM" id="MobiDB-lite"/>
    </source>
</evidence>
<dbReference type="GO" id="GO:0005634">
    <property type="term" value="C:nucleus"/>
    <property type="evidence" value="ECO:0007669"/>
    <property type="project" value="UniProtKB-ARBA"/>
</dbReference>
<dbReference type="InterPro" id="IPR004088">
    <property type="entry name" value="KH_dom_type_1"/>
</dbReference>
<feature type="repeat" description="ANK" evidence="9">
    <location>
        <begin position="548"/>
        <end position="580"/>
    </location>
</feature>
<dbReference type="PANTHER" id="PTHR23206">
    <property type="entry name" value="MASK PROTEIN"/>
    <property type="match status" value="1"/>
</dbReference>
<feature type="repeat" description="ANK" evidence="9">
    <location>
        <begin position="1120"/>
        <end position="1152"/>
    </location>
</feature>
<evidence type="ECO:0000256" key="1">
    <source>
        <dbReference type="ARBA" id="ARBA00004496"/>
    </source>
</evidence>
<dbReference type="FunFam" id="1.25.40.20:FF:000012">
    <property type="entry name" value="ankyrin repeat domain-containing protein 17 isoform X1"/>
    <property type="match status" value="1"/>
</dbReference>
<feature type="compositionally biased region" description="Basic residues" evidence="12">
    <location>
        <begin position="1384"/>
        <end position="1394"/>
    </location>
</feature>